<dbReference type="eggNOG" id="COG3437">
    <property type="taxonomic scope" value="Bacteria"/>
</dbReference>
<organism evidence="3 4">
    <name type="scientific">Candidatus Scalindua brodae</name>
    <dbReference type="NCBI Taxonomy" id="237368"/>
    <lineage>
        <taxon>Bacteria</taxon>
        <taxon>Pseudomonadati</taxon>
        <taxon>Planctomycetota</taxon>
        <taxon>Candidatus Brocadiia</taxon>
        <taxon>Candidatus Brocadiales</taxon>
        <taxon>Candidatus Scalinduaceae</taxon>
        <taxon>Candidatus Scalindua</taxon>
    </lineage>
</organism>
<accession>A0A0B0EH70</accession>
<gene>
    <name evidence="3" type="primary">atoC_6</name>
    <name evidence="3" type="ORF">SCABRO_02341</name>
</gene>
<dbReference type="PANTHER" id="PTHR45228:SF8">
    <property type="entry name" value="TWO-COMPONENT RESPONSE REGULATOR-RELATED"/>
    <property type="match status" value="1"/>
</dbReference>
<dbReference type="PROSITE" id="PS50110">
    <property type="entry name" value="RESPONSE_REGULATORY"/>
    <property type="match status" value="1"/>
</dbReference>
<sequence length="380" mass="42645">MDEKILFVDDDSNILAAHRRQFHKKFNVVTVDSGNKGIDVLKGPEPVAVVVSDYRMPEMDGVQFLSTVRQITPDTVRILLTGQADMQASIDAINEGNIFRFLSKPCSMEVLMKTLDAAIGQYRLITAERELLDKTLRGSIRVVSEILSMVSPVAFSCSSRISSLAKKLATRLKVENMWEVELATMLSQIGCVTIPGETLERKYQGKHLSIDENKMFMDHPNIGKNLLIKIPRLKGIAEAIAYQEKQFDGGGTPLGDRNGTDIPLISRILKVVLDFDLMVTRGETKSQAIAKMRSHMQWYDPDVFKELESEIINKEEGFVEQKIMLKELMPGMVLAEDVKTEKGMLLLQKGHEITDTLRTRILNIGSVNPIIEPITIVMEL</sequence>
<dbReference type="InterPro" id="IPR011006">
    <property type="entry name" value="CheY-like_superfamily"/>
</dbReference>
<dbReference type="InterPro" id="IPR001789">
    <property type="entry name" value="Sig_transdc_resp-reg_receiver"/>
</dbReference>
<dbReference type="Pfam" id="PF00072">
    <property type="entry name" value="Response_reg"/>
    <property type="match status" value="1"/>
</dbReference>
<dbReference type="EMBL" id="JRYO01000163">
    <property type="protein sequence ID" value="KHE91904.1"/>
    <property type="molecule type" value="Genomic_DNA"/>
</dbReference>
<feature type="modified residue" description="4-aspartylphosphate" evidence="1">
    <location>
        <position position="53"/>
    </location>
</feature>
<keyword evidence="1" id="KW-0597">Phosphoprotein</keyword>
<evidence type="ECO:0000259" key="2">
    <source>
        <dbReference type="PROSITE" id="PS50110"/>
    </source>
</evidence>
<dbReference type="Proteomes" id="UP000030652">
    <property type="component" value="Unassembled WGS sequence"/>
</dbReference>
<comment type="caution">
    <text evidence="3">The sequence shown here is derived from an EMBL/GenBank/DDBJ whole genome shotgun (WGS) entry which is preliminary data.</text>
</comment>
<dbReference type="CDD" id="cd17569">
    <property type="entry name" value="REC_HupR-like"/>
    <property type="match status" value="1"/>
</dbReference>
<proteinExistence type="predicted"/>
<dbReference type="InterPro" id="IPR052020">
    <property type="entry name" value="Cyclic_di-GMP/3'3'-cGAMP_PDE"/>
</dbReference>
<feature type="domain" description="Response regulatory" evidence="2">
    <location>
        <begin position="4"/>
        <end position="119"/>
    </location>
</feature>
<evidence type="ECO:0000313" key="3">
    <source>
        <dbReference type="EMBL" id="KHE91904.1"/>
    </source>
</evidence>
<dbReference type="SUPFAM" id="SSF52172">
    <property type="entry name" value="CheY-like"/>
    <property type="match status" value="1"/>
</dbReference>
<dbReference type="GO" id="GO:0000160">
    <property type="term" value="P:phosphorelay signal transduction system"/>
    <property type="evidence" value="ECO:0007669"/>
    <property type="project" value="InterPro"/>
</dbReference>
<name>A0A0B0EH70_9BACT</name>
<evidence type="ECO:0000313" key="4">
    <source>
        <dbReference type="Proteomes" id="UP000030652"/>
    </source>
</evidence>
<evidence type="ECO:0000256" key="1">
    <source>
        <dbReference type="PROSITE-ProRule" id="PRU00169"/>
    </source>
</evidence>
<reference evidence="3 4" key="1">
    <citation type="submission" date="2014-10" db="EMBL/GenBank/DDBJ databases">
        <title>Draft genome of anammox bacterium scalindua brodae, obtained using differential coverage binning of sequence data from two enrichment reactors.</title>
        <authorList>
            <person name="Speth D.R."/>
            <person name="Russ L."/>
            <person name="Kartal B."/>
            <person name="Op den Camp H.J."/>
            <person name="Dutilh B.E."/>
            <person name="Jetten M.S."/>
        </authorList>
    </citation>
    <scope>NUCLEOTIDE SEQUENCE [LARGE SCALE GENOMIC DNA]</scope>
    <source>
        <strain evidence="3">RU1</strain>
    </source>
</reference>
<dbReference type="Gene3D" id="1.10.3210.10">
    <property type="entry name" value="Hypothetical protein af1432"/>
    <property type="match status" value="1"/>
</dbReference>
<protein>
    <submittedName>
        <fullName evidence="3">Sigma 54 response regulatory protein</fullName>
    </submittedName>
</protein>
<dbReference type="Gene3D" id="3.40.50.2300">
    <property type="match status" value="1"/>
</dbReference>
<dbReference type="Pfam" id="PF13487">
    <property type="entry name" value="HD_5"/>
    <property type="match status" value="1"/>
</dbReference>
<dbReference type="AlphaFoldDB" id="A0A0B0EH70"/>
<dbReference type="SMART" id="SM00448">
    <property type="entry name" value="REC"/>
    <property type="match status" value="1"/>
</dbReference>
<dbReference type="PANTHER" id="PTHR45228">
    <property type="entry name" value="CYCLIC DI-GMP PHOSPHODIESTERASE TM_0186-RELATED"/>
    <property type="match status" value="1"/>
</dbReference>